<evidence type="ECO:0000256" key="1">
    <source>
        <dbReference type="SAM" id="Phobius"/>
    </source>
</evidence>
<protein>
    <submittedName>
        <fullName evidence="2">Uncharacterized protein</fullName>
    </submittedName>
</protein>
<keyword evidence="3" id="KW-1185">Reference proteome</keyword>
<proteinExistence type="predicted"/>
<dbReference type="KEGG" id="naz:Aazo_0371"/>
<sequence>MIRRSSPAGTRSILITLTFSIITLTFSIIKFSGFENSLDR</sequence>
<evidence type="ECO:0000313" key="3">
    <source>
        <dbReference type="Proteomes" id="UP000001511"/>
    </source>
</evidence>
<gene>
    <name evidence="2" type="ordered locus">Aazo_0371</name>
</gene>
<dbReference type="AlphaFoldDB" id="D7DZI9"/>
<keyword evidence="1" id="KW-0472">Membrane</keyword>
<dbReference type="EMBL" id="CP002059">
    <property type="protein sequence ID" value="ADI62941.1"/>
    <property type="molecule type" value="Genomic_DNA"/>
</dbReference>
<reference evidence="2 3" key="1">
    <citation type="journal article" date="2010" name="PLoS ONE">
        <title>Genome erosion in a nitrogen-fixing vertically transmitted endosymbiotic multicellular cyanobacterium.</title>
        <authorList>
            <person name="Ran L."/>
            <person name="Larsson J."/>
            <person name="Vigil-Stenman T."/>
            <person name="Nylander J.A."/>
            <person name="Ininbergs K."/>
            <person name="Zheng W.W."/>
            <person name="Lapidus A."/>
            <person name="Lowry S."/>
            <person name="Haselkorn R."/>
            <person name="Bergman B."/>
        </authorList>
    </citation>
    <scope>NUCLEOTIDE SEQUENCE [LARGE SCALE GENOMIC DNA]</scope>
    <source>
        <strain evidence="2 3">0708</strain>
    </source>
</reference>
<organism evidence="2 3">
    <name type="scientific">Nostoc azollae (strain 0708)</name>
    <name type="common">Anabaena azollae (strain 0708)</name>
    <dbReference type="NCBI Taxonomy" id="551115"/>
    <lineage>
        <taxon>Bacteria</taxon>
        <taxon>Bacillati</taxon>
        <taxon>Cyanobacteriota</taxon>
        <taxon>Cyanophyceae</taxon>
        <taxon>Nostocales</taxon>
        <taxon>Nostocaceae</taxon>
        <taxon>Trichormus</taxon>
    </lineage>
</organism>
<accession>D7DZI9</accession>
<name>D7DZI9_NOSA0</name>
<dbReference type="Proteomes" id="UP000001511">
    <property type="component" value="Chromosome"/>
</dbReference>
<keyword evidence="1" id="KW-0812">Transmembrane</keyword>
<dbReference type="HOGENOM" id="CLU_3293264_0_0_3"/>
<keyword evidence="1" id="KW-1133">Transmembrane helix</keyword>
<evidence type="ECO:0000313" key="2">
    <source>
        <dbReference type="EMBL" id="ADI62941.1"/>
    </source>
</evidence>
<feature type="transmembrane region" description="Helical" evidence="1">
    <location>
        <begin position="12"/>
        <end position="34"/>
    </location>
</feature>